<gene>
    <name evidence="7" type="ORF">QTG54_008037</name>
</gene>
<feature type="region of interest" description="Disordered" evidence="5">
    <location>
        <begin position="570"/>
        <end position="589"/>
    </location>
</feature>
<feature type="region of interest" description="Disordered" evidence="5">
    <location>
        <begin position="221"/>
        <end position="249"/>
    </location>
</feature>
<dbReference type="EMBL" id="JATAAI010000013">
    <property type="protein sequence ID" value="KAK1741559.1"/>
    <property type="molecule type" value="Genomic_DNA"/>
</dbReference>
<evidence type="ECO:0000256" key="3">
    <source>
        <dbReference type="ARBA" id="ARBA00022833"/>
    </source>
</evidence>
<keyword evidence="3" id="KW-0862">Zinc</keyword>
<dbReference type="AlphaFoldDB" id="A0AAD8Y9K6"/>
<dbReference type="Proteomes" id="UP001224775">
    <property type="component" value="Unassembled WGS sequence"/>
</dbReference>
<keyword evidence="1" id="KW-0479">Metal-binding</keyword>
<evidence type="ECO:0000256" key="4">
    <source>
        <dbReference type="PROSITE-ProRule" id="PRU00134"/>
    </source>
</evidence>
<dbReference type="InterPro" id="IPR002893">
    <property type="entry name" value="Znf_MYND"/>
</dbReference>
<protein>
    <recommendedName>
        <fullName evidence="6">MYND-type domain-containing protein</fullName>
    </recommendedName>
</protein>
<dbReference type="Gene3D" id="6.10.140.2220">
    <property type="match status" value="1"/>
</dbReference>
<evidence type="ECO:0000313" key="7">
    <source>
        <dbReference type="EMBL" id="KAK1741559.1"/>
    </source>
</evidence>
<accession>A0AAD8Y9K6</accession>
<keyword evidence="8" id="KW-1185">Reference proteome</keyword>
<dbReference type="SUPFAM" id="SSF144232">
    <property type="entry name" value="HIT/MYND zinc finger-like"/>
    <property type="match status" value="1"/>
</dbReference>
<feature type="region of interest" description="Disordered" evidence="5">
    <location>
        <begin position="1"/>
        <end position="22"/>
    </location>
</feature>
<proteinExistence type="predicted"/>
<sequence>MKKENDRRNLISSSDAENMVATEEQDKAARRIQFWAEKMKMERKRRRLISMLIAAEFYRVNNGLEFYDEIKEEIKEDIKEESRQAHEALYGPCRVIVVGSDRDGNGPRKGTIDCWDTIKLHLRVRINSDSTDQRPRLIKPENLDMESPGQQSAETDVKQYSVSFKFRDGSTEGGEDIRFQFNLKRRYIDELESKGGTFAALKVFREERDASTNRLDVKQEERIEKAATTEDRDRGRLAPNSQQQQQQIKSSMALMEQTSCAVTCVHGLSTSQDCSVAHEFLKSFCKECKLKADDGIALEQCIQAAIDVTYASNHRIWSNSNYMEIAISLMLYDGTKDILNGDLSNARGIAGVTNFLEQWVAISAHKTQYDWYWPKIHELCKADQHSLVSFFRNRISCKCLDEKHREVRSIKKMGICCNPRCSLPERKLERSGMQSCEQCRHVHYCSRNCQKNDWKRHKEACLGVAAKINVFDAQVAPCQLAYDDECRTSLQLQQKTREGFLAICLNTKNVEAEVKKHIEAGVAPSDAHEHERMKAKAEFEAETKQMENDLVVAEVRRTKAWNALLAAKKPKVDYSKTRSREEVRPETTN</sequence>
<comment type="caution">
    <text evidence="7">The sequence shown here is derived from an EMBL/GenBank/DDBJ whole genome shotgun (WGS) entry which is preliminary data.</text>
</comment>
<feature type="domain" description="MYND-type" evidence="6">
    <location>
        <begin position="418"/>
        <end position="461"/>
    </location>
</feature>
<evidence type="ECO:0000259" key="6">
    <source>
        <dbReference type="PROSITE" id="PS50865"/>
    </source>
</evidence>
<organism evidence="7 8">
    <name type="scientific">Skeletonema marinoi</name>
    <dbReference type="NCBI Taxonomy" id="267567"/>
    <lineage>
        <taxon>Eukaryota</taxon>
        <taxon>Sar</taxon>
        <taxon>Stramenopiles</taxon>
        <taxon>Ochrophyta</taxon>
        <taxon>Bacillariophyta</taxon>
        <taxon>Coscinodiscophyceae</taxon>
        <taxon>Thalassiosirophycidae</taxon>
        <taxon>Thalassiosirales</taxon>
        <taxon>Skeletonemataceae</taxon>
        <taxon>Skeletonema</taxon>
        <taxon>Skeletonema marinoi-dohrnii complex</taxon>
    </lineage>
</organism>
<name>A0AAD8Y9K6_9STRA</name>
<dbReference type="GO" id="GO:0008270">
    <property type="term" value="F:zinc ion binding"/>
    <property type="evidence" value="ECO:0007669"/>
    <property type="project" value="UniProtKB-KW"/>
</dbReference>
<evidence type="ECO:0000256" key="2">
    <source>
        <dbReference type="ARBA" id="ARBA00022771"/>
    </source>
</evidence>
<evidence type="ECO:0000256" key="5">
    <source>
        <dbReference type="SAM" id="MobiDB-lite"/>
    </source>
</evidence>
<keyword evidence="2 4" id="KW-0863">Zinc-finger</keyword>
<feature type="compositionally biased region" description="Basic and acidic residues" evidence="5">
    <location>
        <begin position="221"/>
        <end position="236"/>
    </location>
</feature>
<evidence type="ECO:0000313" key="8">
    <source>
        <dbReference type="Proteomes" id="UP001224775"/>
    </source>
</evidence>
<dbReference type="PROSITE" id="PS50865">
    <property type="entry name" value="ZF_MYND_2"/>
    <property type="match status" value="1"/>
</dbReference>
<dbReference type="Pfam" id="PF01753">
    <property type="entry name" value="zf-MYND"/>
    <property type="match status" value="1"/>
</dbReference>
<evidence type="ECO:0000256" key="1">
    <source>
        <dbReference type="ARBA" id="ARBA00022723"/>
    </source>
</evidence>
<reference evidence="7" key="1">
    <citation type="submission" date="2023-06" db="EMBL/GenBank/DDBJ databases">
        <title>Survivors Of The Sea: Transcriptome response of Skeletonema marinoi to long-term dormancy.</title>
        <authorList>
            <person name="Pinder M.I.M."/>
            <person name="Kourtchenko O."/>
            <person name="Robertson E.K."/>
            <person name="Larsson T."/>
            <person name="Maumus F."/>
            <person name="Osuna-Cruz C.M."/>
            <person name="Vancaester E."/>
            <person name="Stenow R."/>
            <person name="Vandepoele K."/>
            <person name="Ploug H."/>
            <person name="Bruchert V."/>
            <person name="Godhe A."/>
            <person name="Topel M."/>
        </authorList>
    </citation>
    <scope>NUCLEOTIDE SEQUENCE</scope>
    <source>
        <strain evidence="7">R05AC</strain>
    </source>
</reference>